<accession>A0A9X9WLP3</accession>
<feature type="transmembrane region" description="Helical" evidence="5">
    <location>
        <begin position="274"/>
        <end position="293"/>
    </location>
</feature>
<dbReference type="InterPro" id="IPR050327">
    <property type="entry name" value="Proton-linked_MCT"/>
</dbReference>
<reference evidence="8 9" key="2">
    <citation type="submission" date="2020-02" db="EMBL/GenBank/DDBJ databases">
        <authorList>
            <person name="Sun Q."/>
            <person name="Inoue M."/>
        </authorList>
    </citation>
    <scope>NUCLEOTIDE SEQUENCE [LARGE SCALE GENOMIC DNA]</scope>
    <source>
        <strain evidence="8 9">KCTC 22478</strain>
    </source>
</reference>
<feature type="domain" description="Major facilitator superfamily (MFS) profile" evidence="6">
    <location>
        <begin position="57"/>
        <end position="448"/>
    </location>
</feature>
<feature type="transmembrane region" description="Helical" evidence="5">
    <location>
        <begin position="418"/>
        <end position="443"/>
    </location>
</feature>
<keyword evidence="1 5" id="KW-0812">Transmembrane</keyword>
<comment type="caution">
    <text evidence="7">The sequence shown here is derived from an EMBL/GenBank/DDBJ whole genome shotgun (WGS) entry which is preliminary data.</text>
</comment>
<sequence length="485" mass="48968">MDRSSNEVATDSTGGTSPAGNRVIPFPPIPRTAKTPPRLGRLRRPGRAALRPWRGWLVVIGAFLVTMVGYGAIYSYAAFADELAAEFGASRAKVSLIFALSGGTALLVSAVGGPLADRIGARPTACLGMTIVGLGLLTASSAQSLEEVIAGYGLLIGLGVGFSYVPAVATVQRWFVTNRALASGIAVSGVGVGTALVPPFADFLTTFGNWRAAFAICAVLAMVAGIGGALLLEQSPERVGLAPDGRRRAPRSRPSALPPAASDDASPLRSASFALIYGGTMLMSVPVAIPYALVVETAQASGHALSGSVALIGLIGIGSICGRFVLAAVGDIFGRSRVFLACCAALAGSMLIWAAAGTMLGLQVFAVVFGAFHGAFIALLPSAVTDRFGGQRVGTIIGVLYTSRAIALFAGPPVVAEAIALAGSTAVPLIGVAAVGAFGMALFAKALGLGRAPDRGIASQGARLTRRATAPGLHPVTPPIARAGG</sequence>
<evidence type="ECO:0000313" key="7">
    <source>
        <dbReference type="EMBL" id="MBR0661253.1"/>
    </source>
</evidence>
<dbReference type="PANTHER" id="PTHR11360">
    <property type="entry name" value="MONOCARBOXYLATE TRANSPORTER"/>
    <property type="match status" value="1"/>
</dbReference>
<dbReference type="PROSITE" id="PS50850">
    <property type="entry name" value="MFS"/>
    <property type="match status" value="1"/>
</dbReference>
<feature type="transmembrane region" description="Helical" evidence="5">
    <location>
        <begin position="94"/>
        <end position="113"/>
    </location>
</feature>
<feature type="transmembrane region" description="Helical" evidence="5">
    <location>
        <begin position="338"/>
        <end position="356"/>
    </location>
</feature>
<feature type="transmembrane region" description="Helical" evidence="5">
    <location>
        <begin position="393"/>
        <end position="412"/>
    </location>
</feature>
<dbReference type="InterPro" id="IPR036259">
    <property type="entry name" value="MFS_trans_sf"/>
</dbReference>
<evidence type="ECO:0000256" key="3">
    <source>
        <dbReference type="ARBA" id="ARBA00023136"/>
    </source>
</evidence>
<keyword evidence="2 5" id="KW-1133">Transmembrane helix</keyword>
<evidence type="ECO:0000313" key="9">
    <source>
        <dbReference type="Proteomes" id="UP000746741"/>
    </source>
</evidence>
<keyword evidence="3 5" id="KW-0472">Membrane</keyword>
<evidence type="ECO:0000256" key="4">
    <source>
        <dbReference type="SAM" id="MobiDB-lite"/>
    </source>
</evidence>
<evidence type="ECO:0000313" key="8">
    <source>
        <dbReference type="EMBL" id="NKE16549.1"/>
    </source>
</evidence>
<gene>
    <name evidence="8" type="ORF">GWK15_06320</name>
    <name evidence="7" type="ORF">GXW75_18505</name>
</gene>
<keyword evidence="9" id="KW-1185">Reference proteome</keyword>
<feature type="region of interest" description="Disordered" evidence="4">
    <location>
        <begin position="1"/>
        <end position="41"/>
    </location>
</feature>
<dbReference type="Proteomes" id="UP000746741">
    <property type="component" value="Unassembled WGS sequence"/>
</dbReference>
<organism evidence="7 10">
    <name type="scientific">Neoroseomonas oryzicola</name>
    <dbReference type="NCBI Taxonomy" id="535904"/>
    <lineage>
        <taxon>Bacteria</taxon>
        <taxon>Pseudomonadati</taxon>
        <taxon>Pseudomonadota</taxon>
        <taxon>Alphaproteobacteria</taxon>
        <taxon>Acetobacterales</taxon>
        <taxon>Acetobacteraceae</taxon>
        <taxon>Neoroseomonas</taxon>
    </lineage>
</organism>
<dbReference type="InterPro" id="IPR020846">
    <property type="entry name" value="MFS_dom"/>
</dbReference>
<dbReference type="Proteomes" id="UP001138708">
    <property type="component" value="Unassembled WGS sequence"/>
</dbReference>
<protein>
    <submittedName>
        <fullName evidence="7">MFS transporter</fullName>
    </submittedName>
</protein>
<dbReference type="PANTHER" id="PTHR11360:SF284">
    <property type="entry name" value="EG:103B4.3 PROTEIN-RELATED"/>
    <property type="match status" value="1"/>
</dbReference>
<feature type="compositionally biased region" description="Low complexity" evidence="4">
    <location>
        <begin position="252"/>
        <end position="266"/>
    </location>
</feature>
<feature type="transmembrane region" description="Helical" evidence="5">
    <location>
        <begin position="181"/>
        <end position="201"/>
    </location>
</feature>
<dbReference type="RefSeq" id="WP_168040134.1">
    <property type="nucleotide sequence ID" value="NZ_JAAEDK010000048.1"/>
</dbReference>
<dbReference type="InterPro" id="IPR011701">
    <property type="entry name" value="MFS"/>
</dbReference>
<evidence type="ECO:0000256" key="5">
    <source>
        <dbReference type="SAM" id="Phobius"/>
    </source>
</evidence>
<dbReference type="Pfam" id="PF07690">
    <property type="entry name" value="MFS_1"/>
    <property type="match status" value="1"/>
</dbReference>
<dbReference type="SUPFAM" id="SSF103473">
    <property type="entry name" value="MFS general substrate transporter"/>
    <property type="match status" value="1"/>
</dbReference>
<feature type="transmembrane region" description="Helical" evidence="5">
    <location>
        <begin position="125"/>
        <end position="143"/>
    </location>
</feature>
<feature type="transmembrane region" description="Helical" evidence="5">
    <location>
        <begin position="149"/>
        <end position="169"/>
    </location>
</feature>
<reference evidence="7" key="1">
    <citation type="submission" date="2020-01" db="EMBL/GenBank/DDBJ databases">
        <authorList>
            <person name="Rat A."/>
        </authorList>
    </citation>
    <scope>NUCLEOTIDE SEQUENCE</scope>
    <source>
        <strain evidence="7">LMG 31161</strain>
    </source>
</reference>
<evidence type="ECO:0000259" key="6">
    <source>
        <dbReference type="PROSITE" id="PS50850"/>
    </source>
</evidence>
<dbReference type="EMBL" id="JAAEDK010000048">
    <property type="protein sequence ID" value="MBR0661253.1"/>
    <property type="molecule type" value="Genomic_DNA"/>
</dbReference>
<feature type="transmembrane region" description="Helical" evidence="5">
    <location>
        <begin position="213"/>
        <end position="232"/>
    </location>
</feature>
<dbReference type="Gene3D" id="1.20.1250.20">
    <property type="entry name" value="MFS general substrate transporter like domains"/>
    <property type="match status" value="1"/>
</dbReference>
<evidence type="ECO:0000313" key="10">
    <source>
        <dbReference type="Proteomes" id="UP001138708"/>
    </source>
</evidence>
<evidence type="ECO:0000256" key="1">
    <source>
        <dbReference type="ARBA" id="ARBA00022692"/>
    </source>
</evidence>
<dbReference type="AlphaFoldDB" id="A0A9X9WLP3"/>
<feature type="region of interest" description="Disordered" evidence="4">
    <location>
        <begin position="241"/>
        <end position="266"/>
    </location>
</feature>
<evidence type="ECO:0000256" key="2">
    <source>
        <dbReference type="ARBA" id="ARBA00022989"/>
    </source>
</evidence>
<feature type="transmembrane region" description="Helical" evidence="5">
    <location>
        <begin position="362"/>
        <end position="381"/>
    </location>
</feature>
<feature type="transmembrane region" description="Helical" evidence="5">
    <location>
        <begin position="53"/>
        <end position="74"/>
    </location>
</feature>
<feature type="compositionally biased region" description="Polar residues" evidence="4">
    <location>
        <begin position="1"/>
        <end position="19"/>
    </location>
</feature>
<proteinExistence type="predicted"/>
<feature type="transmembrane region" description="Helical" evidence="5">
    <location>
        <begin position="305"/>
        <end position="326"/>
    </location>
</feature>
<name>A0A9X9WLP3_9PROT</name>
<dbReference type="GO" id="GO:0022857">
    <property type="term" value="F:transmembrane transporter activity"/>
    <property type="evidence" value="ECO:0007669"/>
    <property type="project" value="InterPro"/>
</dbReference>
<dbReference type="EMBL" id="JAAVUP010000001">
    <property type="protein sequence ID" value="NKE16549.1"/>
    <property type="molecule type" value="Genomic_DNA"/>
</dbReference>
<reference evidence="7" key="3">
    <citation type="journal article" date="2021" name="Syst. Appl. Microbiol.">
        <title>Roseomonas hellenica sp. nov., isolated from roots of wild-growing Alkanna tinctoria.</title>
        <authorList>
            <person name="Rat A."/>
            <person name="Naranjo H.D."/>
            <person name="Lebbe L."/>
            <person name="Cnockaert M."/>
            <person name="Krigas N."/>
            <person name="Grigoriadou K."/>
            <person name="Maloupa E."/>
            <person name="Willems A."/>
        </authorList>
    </citation>
    <scope>NUCLEOTIDE SEQUENCE</scope>
    <source>
        <strain evidence="7">LMG 31161</strain>
    </source>
</reference>